<accession>A0A2H1EAU5</accession>
<keyword evidence="3" id="KW-1185">Reference proteome</keyword>
<dbReference type="AlphaFoldDB" id="A0A2H1EAU5"/>
<gene>
    <name evidence="2" type="ORF">MARIT_1985</name>
</gene>
<sequence>MPDREITLNLKQGGDTDALTTTKEPIYVTQNNKKVFAFKAVVGEFSQKSNALNAADFKDHAIAKITLQSTDQQENKQYKDALNKAEGKTSPFYIAMDAEPANQNWFEVKYEEVFDNRPNLWYYGEGNWFELRESDKINEYHIYQDGKIEKFIYGENNSQNKYKYIYHDSSGKEHEICTVKSNVTKEKKNGVTHKTKPTHSKIESDKTVSEGSTERRVKYINGDIAEYGKHPTKGKIWRLYKAKKNDVELVKMPDSLSYKKDGLSIEYKFSSTKRRYTGPECLAGFIGALADLKTQITTTGSCFSEGSCFPSSEHVNGKSVDTIYKWVKKTDQKIINAMDKFHFAKILVGNKKYFSDFDNCEDGGSLHNSHLHSGDFDKNNVKVIKK</sequence>
<dbReference type="EMBL" id="LT634361">
    <property type="protein sequence ID" value="SFZ83281.1"/>
    <property type="molecule type" value="Genomic_DNA"/>
</dbReference>
<dbReference type="GeneID" id="47723476"/>
<protein>
    <submittedName>
        <fullName evidence="2">Uncharacterized protein</fullName>
    </submittedName>
</protein>
<feature type="compositionally biased region" description="Basic residues" evidence="1">
    <location>
        <begin position="190"/>
        <end position="199"/>
    </location>
</feature>
<dbReference type="RefSeq" id="WP_100211378.1">
    <property type="nucleotide sequence ID" value="NZ_CP138495.1"/>
</dbReference>
<name>A0A2H1EAU5_9FLAO</name>
<organism evidence="2 3">
    <name type="scientific">Tenacibaculum maritimum NCIMB 2154</name>
    <dbReference type="NCBI Taxonomy" id="1349785"/>
    <lineage>
        <taxon>Bacteria</taxon>
        <taxon>Pseudomonadati</taxon>
        <taxon>Bacteroidota</taxon>
        <taxon>Flavobacteriia</taxon>
        <taxon>Flavobacteriales</taxon>
        <taxon>Flavobacteriaceae</taxon>
        <taxon>Tenacibaculum</taxon>
    </lineage>
</organism>
<reference evidence="2 3" key="1">
    <citation type="submission" date="2016-11" db="EMBL/GenBank/DDBJ databases">
        <authorList>
            <person name="Jaros S."/>
            <person name="Januszkiewicz K."/>
            <person name="Wedrychowicz H."/>
        </authorList>
    </citation>
    <scope>NUCLEOTIDE SEQUENCE [LARGE SCALE GENOMIC DNA]</scope>
    <source>
        <strain evidence="2">NCIMB 2154T</strain>
    </source>
</reference>
<proteinExistence type="predicted"/>
<feature type="region of interest" description="Disordered" evidence="1">
    <location>
        <begin position="189"/>
        <end position="208"/>
    </location>
</feature>
<evidence type="ECO:0000313" key="2">
    <source>
        <dbReference type="EMBL" id="SFZ83281.1"/>
    </source>
</evidence>
<dbReference type="OrthoDB" id="1183903at2"/>
<dbReference type="KEGG" id="tmar:MARIT_1985"/>
<evidence type="ECO:0000256" key="1">
    <source>
        <dbReference type="SAM" id="MobiDB-lite"/>
    </source>
</evidence>
<dbReference type="Proteomes" id="UP000231564">
    <property type="component" value="Chromosome MARIT"/>
</dbReference>
<evidence type="ECO:0000313" key="3">
    <source>
        <dbReference type="Proteomes" id="UP000231564"/>
    </source>
</evidence>